<dbReference type="CDD" id="cd06225">
    <property type="entry name" value="HAMP"/>
    <property type="match status" value="1"/>
</dbReference>
<reference evidence="11 12" key="1">
    <citation type="journal article" date="2007" name="Int. J. Syst. Evol. Microbiol.">
        <title>Paenibacillus ginsengarvi sp. nov., isolated from soil from ginseng cultivation.</title>
        <authorList>
            <person name="Yoon M.H."/>
            <person name="Ten L.N."/>
            <person name="Im W.T."/>
        </authorList>
    </citation>
    <scope>NUCLEOTIDE SEQUENCE [LARGE SCALE GENOMIC DNA]</scope>
    <source>
        <strain evidence="11 12">KCTC 13059</strain>
    </source>
</reference>
<keyword evidence="4" id="KW-0808">Transferase</keyword>
<dbReference type="InterPro" id="IPR010559">
    <property type="entry name" value="Sig_transdc_His_kin_internal"/>
</dbReference>
<dbReference type="PROSITE" id="PS50885">
    <property type="entry name" value="HAMP"/>
    <property type="match status" value="1"/>
</dbReference>
<dbReference type="SMART" id="SM00304">
    <property type="entry name" value="HAMP"/>
    <property type="match status" value="1"/>
</dbReference>
<feature type="domain" description="HAMP" evidence="10">
    <location>
        <begin position="319"/>
        <end position="371"/>
    </location>
</feature>
<dbReference type="Pfam" id="PF02743">
    <property type="entry name" value="dCache_1"/>
    <property type="match status" value="1"/>
</dbReference>
<keyword evidence="3" id="KW-0597">Phosphoprotein</keyword>
<gene>
    <name evidence="11" type="ORF">D7M11_21115</name>
</gene>
<evidence type="ECO:0000256" key="4">
    <source>
        <dbReference type="ARBA" id="ARBA00022679"/>
    </source>
</evidence>
<organism evidence="11 12">
    <name type="scientific">Paenibacillus ginsengarvi</name>
    <dbReference type="NCBI Taxonomy" id="400777"/>
    <lineage>
        <taxon>Bacteria</taxon>
        <taxon>Bacillati</taxon>
        <taxon>Bacillota</taxon>
        <taxon>Bacilli</taxon>
        <taxon>Bacillales</taxon>
        <taxon>Paenibacillaceae</taxon>
        <taxon>Paenibacillus</taxon>
    </lineage>
</organism>
<dbReference type="PANTHER" id="PTHR34220">
    <property type="entry name" value="SENSOR HISTIDINE KINASE YPDA"/>
    <property type="match status" value="1"/>
</dbReference>
<accession>A0A3B0C4U8</accession>
<evidence type="ECO:0000313" key="12">
    <source>
        <dbReference type="Proteomes" id="UP000282311"/>
    </source>
</evidence>
<keyword evidence="2" id="KW-1003">Cell membrane</keyword>
<dbReference type="Pfam" id="PF06580">
    <property type="entry name" value="His_kinase"/>
    <property type="match status" value="1"/>
</dbReference>
<dbReference type="AlphaFoldDB" id="A0A3B0C4U8"/>
<evidence type="ECO:0000256" key="5">
    <source>
        <dbReference type="ARBA" id="ARBA00022692"/>
    </source>
</evidence>
<dbReference type="Gene3D" id="6.10.340.10">
    <property type="match status" value="1"/>
</dbReference>
<dbReference type="Proteomes" id="UP000282311">
    <property type="component" value="Unassembled WGS sequence"/>
</dbReference>
<name>A0A3B0C4U8_9BACL</name>
<feature type="transmembrane region" description="Helical" evidence="9">
    <location>
        <begin position="12"/>
        <end position="31"/>
    </location>
</feature>
<evidence type="ECO:0000256" key="6">
    <source>
        <dbReference type="ARBA" id="ARBA00022777"/>
    </source>
</evidence>
<keyword evidence="5 9" id="KW-0812">Transmembrane</keyword>
<evidence type="ECO:0000259" key="10">
    <source>
        <dbReference type="PROSITE" id="PS50885"/>
    </source>
</evidence>
<dbReference type="InterPro" id="IPR050640">
    <property type="entry name" value="Bact_2-comp_sensor_kinase"/>
</dbReference>
<dbReference type="InterPro" id="IPR003594">
    <property type="entry name" value="HATPase_dom"/>
</dbReference>
<evidence type="ECO:0000256" key="3">
    <source>
        <dbReference type="ARBA" id="ARBA00022553"/>
    </source>
</evidence>
<dbReference type="Gene3D" id="3.30.565.10">
    <property type="entry name" value="Histidine kinase-like ATPase, C-terminal domain"/>
    <property type="match status" value="1"/>
</dbReference>
<keyword evidence="8 9" id="KW-0472">Membrane</keyword>
<sequence length="614" mass="69669">MRIKSLYQKLILYFLIVIILPVGSVGLISYMTSSKELDVQAQNQMAQIVGNAAHHTELYLRDYERTIMSLLTLPQVMEFIDLPADRDDYDFFYYRKIIREIGANPLFIQNPRLAAIYLMSAKGNTVYYLNESGEELFGEENIRRQRDYFLGNTSPDAQLNILDRSILDGQQHQMLTLVRRIRGFSSSELNNFAAVEIRPADLSALWNGVDLGEYGSLFIIDAKGRYVYHPDQAKVGEPAPSSFLSRLEGAGEQAFVGGDESGEEIMYMARVAEFSGWRLVVSMPLEELRRPVANIRTTTLIVGALSLLLAVLLAYRFGRSITRPIQLLKSGMRETEKGNWAPIPLPRHRDEIVELMLRYNKMVKRLSEAVDHVVQVELNNQEIRMERQKAEYQSLQLQINPHFLYNTLETIVCYAAVQESDEISEIVKALAYMLRYSVQTNVEEITVANELKHVMHYLIVMQHRIGREFEIDVDVKPEFLLHAMVRLSLQPLVENAFQHAFPDGVEDYHFIRIDCEEEGGVFRVIVEDNGCGIEPGRLRELREKLGANRLADGGLDAGGSRSGIGIMNVHRRVQMVFGDQYGLRIDSEEQRGTKMTLVMPAPGHSGGDAAEEGS</sequence>
<evidence type="ECO:0000256" key="8">
    <source>
        <dbReference type="ARBA" id="ARBA00023136"/>
    </source>
</evidence>
<keyword evidence="6 11" id="KW-0418">Kinase</keyword>
<feature type="transmembrane region" description="Helical" evidence="9">
    <location>
        <begin position="299"/>
        <end position="318"/>
    </location>
</feature>
<dbReference type="CDD" id="cd12912">
    <property type="entry name" value="PDC2_MCP_like"/>
    <property type="match status" value="1"/>
</dbReference>
<dbReference type="GO" id="GO:0000155">
    <property type="term" value="F:phosphorelay sensor kinase activity"/>
    <property type="evidence" value="ECO:0007669"/>
    <property type="project" value="InterPro"/>
</dbReference>
<dbReference type="InterPro" id="IPR033479">
    <property type="entry name" value="dCache_1"/>
</dbReference>
<evidence type="ECO:0000256" key="9">
    <source>
        <dbReference type="SAM" id="Phobius"/>
    </source>
</evidence>
<evidence type="ECO:0000256" key="7">
    <source>
        <dbReference type="ARBA" id="ARBA00022989"/>
    </source>
</evidence>
<keyword evidence="12" id="KW-1185">Reference proteome</keyword>
<dbReference type="InterPro" id="IPR003660">
    <property type="entry name" value="HAMP_dom"/>
</dbReference>
<dbReference type="OrthoDB" id="9776552at2"/>
<comment type="caution">
    <text evidence="11">The sequence shown here is derived from an EMBL/GenBank/DDBJ whole genome shotgun (WGS) entry which is preliminary data.</text>
</comment>
<proteinExistence type="predicted"/>
<dbReference type="InterPro" id="IPR036890">
    <property type="entry name" value="HATPase_C_sf"/>
</dbReference>
<dbReference type="GO" id="GO:0005886">
    <property type="term" value="C:plasma membrane"/>
    <property type="evidence" value="ECO:0007669"/>
    <property type="project" value="UniProtKB-SubCell"/>
</dbReference>
<protein>
    <submittedName>
        <fullName evidence="11">Sensor histidine kinase</fullName>
    </submittedName>
</protein>
<evidence type="ECO:0000313" key="11">
    <source>
        <dbReference type="EMBL" id="RKN79184.1"/>
    </source>
</evidence>
<dbReference type="PANTHER" id="PTHR34220:SF7">
    <property type="entry name" value="SENSOR HISTIDINE KINASE YPDA"/>
    <property type="match status" value="1"/>
</dbReference>
<dbReference type="Pfam" id="PF02518">
    <property type="entry name" value="HATPase_c"/>
    <property type="match status" value="1"/>
</dbReference>
<dbReference type="RefSeq" id="WP_120749239.1">
    <property type="nucleotide sequence ID" value="NZ_RBAH01000016.1"/>
</dbReference>
<dbReference type="SUPFAM" id="SSF158472">
    <property type="entry name" value="HAMP domain-like"/>
    <property type="match status" value="1"/>
</dbReference>
<keyword evidence="7 9" id="KW-1133">Transmembrane helix</keyword>
<dbReference type="Pfam" id="PF00672">
    <property type="entry name" value="HAMP"/>
    <property type="match status" value="1"/>
</dbReference>
<dbReference type="EMBL" id="RBAH01000016">
    <property type="protein sequence ID" value="RKN79184.1"/>
    <property type="molecule type" value="Genomic_DNA"/>
</dbReference>
<comment type="subcellular location">
    <subcellularLocation>
        <location evidence="1">Cell membrane</location>
        <topology evidence="1">Multi-pass membrane protein</topology>
    </subcellularLocation>
</comment>
<evidence type="ECO:0000256" key="2">
    <source>
        <dbReference type="ARBA" id="ARBA00022475"/>
    </source>
</evidence>
<dbReference type="SUPFAM" id="SSF55874">
    <property type="entry name" value="ATPase domain of HSP90 chaperone/DNA topoisomerase II/histidine kinase"/>
    <property type="match status" value="1"/>
</dbReference>
<evidence type="ECO:0000256" key="1">
    <source>
        <dbReference type="ARBA" id="ARBA00004651"/>
    </source>
</evidence>
<dbReference type="Gene3D" id="3.30.450.20">
    <property type="entry name" value="PAS domain"/>
    <property type="match status" value="1"/>
</dbReference>